<gene>
    <name evidence="1" type="ORF">METZ01_LOCUS497356</name>
</gene>
<proteinExistence type="predicted"/>
<feature type="non-terminal residue" evidence="1">
    <location>
        <position position="76"/>
    </location>
</feature>
<reference evidence="1" key="1">
    <citation type="submission" date="2018-05" db="EMBL/GenBank/DDBJ databases">
        <authorList>
            <person name="Lanie J.A."/>
            <person name="Ng W.-L."/>
            <person name="Kazmierczak K.M."/>
            <person name="Andrzejewski T.M."/>
            <person name="Davidsen T.M."/>
            <person name="Wayne K.J."/>
            <person name="Tettelin H."/>
            <person name="Glass J.I."/>
            <person name="Rusch D."/>
            <person name="Podicherti R."/>
            <person name="Tsui H.-C.T."/>
            <person name="Winkler M.E."/>
        </authorList>
    </citation>
    <scope>NUCLEOTIDE SEQUENCE</scope>
</reference>
<dbReference type="AlphaFoldDB" id="A0A383DJ61"/>
<sequence>MFLPNQNTIDDISAYYLPFIYQWLTESNRELLKGTSPEGALARSIQKQLFSDTSIITSRFLEKDPLLFGPDLLRQG</sequence>
<name>A0A383DJ61_9ZZZZ</name>
<protein>
    <submittedName>
        <fullName evidence="1">Uncharacterized protein</fullName>
    </submittedName>
</protein>
<evidence type="ECO:0000313" key="1">
    <source>
        <dbReference type="EMBL" id="SVE44502.1"/>
    </source>
</evidence>
<dbReference type="EMBL" id="UINC01217762">
    <property type="protein sequence ID" value="SVE44502.1"/>
    <property type="molecule type" value="Genomic_DNA"/>
</dbReference>
<organism evidence="1">
    <name type="scientific">marine metagenome</name>
    <dbReference type="NCBI Taxonomy" id="408172"/>
    <lineage>
        <taxon>unclassified sequences</taxon>
        <taxon>metagenomes</taxon>
        <taxon>ecological metagenomes</taxon>
    </lineage>
</organism>
<accession>A0A383DJ61</accession>